<name>A0ABQ9HMM2_9NEOP</name>
<dbReference type="Proteomes" id="UP001159363">
    <property type="component" value="Chromosome X"/>
</dbReference>
<dbReference type="EMBL" id="JARBHB010000004">
    <property type="protein sequence ID" value="KAJ8885604.1"/>
    <property type="molecule type" value="Genomic_DNA"/>
</dbReference>
<organism evidence="1 2">
    <name type="scientific">Dryococelus australis</name>
    <dbReference type="NCBI Taxonomy" id="614101"/>
    <lineage>
        <taxon>Eukaryota</taxon>
        <taxon>Metazoa</taxon>
        <taxon>Ecdysozoa</taxon>
        <taxon>Arthropoda</taxon>
        <taxon>Hexapoda</taxon>
        <taxon>Insecta</taxon>
        <taxon>Pterygota</taxon>
        <taxon>Neoptera</taxon>
        <taxon>Polyneoptera</taxon>
        <taxon>Phasmatodea</taxon>
        <taxon>Verophasmatodea</taxon>
        <taxon>Anareolatae</taxon>
        <taxon>Phasmatidae</taxon>
        <taxon>Eurycanthinae</taxon>
        <taxon>Dryococelus</taxon>
    </lineage>
</organism>
<accession>A0ABQ9HMM2</accession>
<protein>
    <recommendedName>
        <fullName evidence="3">HAT C-terminal dimerisation domain-containing protein</fullName>
    </recommendedName>
</protein>
<gene>
    <name evidence="1" type="ORF">PR048_011802</name>
</gene>
<comment type="caution">
    <text evidence="1">The sequence shown here is derived from an EMBL/GenBank/DDBJ whole genome shotgun (WGS) entry which is preliminary data.</text>
</comment>
<sequence>MIRDACNSSFTVKSSLYWTHELVVLLSQSLHATNSFVHLLELRIGGSVANIAKIKPLRPTRWIYRGNQINEIIELYLLLEYLKIQDKAAGLLRMFEADSTFIGVFMAKDSYEAHYRLEYFSIIDSALVSLKTRFDQGLKKVEAMEMLVPVPVNLKNLKELWMSSESCHQRSILKNIKVLLRILLMIPSSSCEVEQSFSTL</sequence>
<evidence type="ECO:0000313" key="2">
    <source>
        <dbReference type="Proteomes" id="UP001159363"/>
    </source>
</evidence>
<reference evidence="1 2" key="1">
    <citation type="submission" date="2023-02" db="EMBL/GenBank/DDBJ databases">
        <title>LHISI_Scaffold_Assembly.</title>
        <authorList>
            <person name="Stuart O.P."/>
            <person name="Cleave R."/>
            <person name="Magrath M.J.L."/>
            <person name="Mikheyev A.S."/>
        </authorList>
    </citation>
    <scope>NUCLEOTIDE SEQUENCE [LARGE SCALE GENOMIC DNA]</scope>
    <source>
        <strain evidence="1">Daus_M_001</strain>
        <tissue evidence="1">Leg muscle</tissue>
    </source>
</reference>
<evidence type="ECO:0008006" key="3">
    <source>
        <dbReference type="Google" id="ProtNLM"/>
    </source>
</evidence>
<keyword evidence="2" id="KW-1185">Reference proteome</keyword>
<proteinExistence type="predicted"/>
<evidence type="ECO:0000313" key="1">
    <source>
        <dbReference type="EMBL" id="KAJ8885604.1"/>
    </source>
</evidence>